<feature type="domain" description="Cyanovirin-N" evidence="2">
    <location>
        <begin position="48"/>
        <end position="163"/>
    </location>
</feature>
<dbReference type="Proteomes" id="UP000016923">
    <property type="component" value="Unassembled WGS sequence"/>
</dbReference>
<dbReference type="EMBL" id="KE148152">
    <property type="protein sequence ID" value="EPE06882.1"/>
    <property type="molecule type" value="Genomic_DNA"/>
</dbReference>
<dbReference type="AlphaFoldDB" id="S3C294"/>
<dbReference type="eggNOG" id="ENOG502T6I8">
    <property type="taxonomic scope" value="Eukaryota"/>
</dbReference>
<dbReference type="HOGENOM" id="CLU_128322_0_0_1"/>
<organism evidence="3 4">
    <name type="scientific">Ophiostoma piceae (strain UAMH 11346)</name>
    <name type="common">Sap stain fungus</name>
    <dbReference type="NCBI Taxonomy" id="1262450"/>
    <lineage>
        <taxon>Eukaryota</taxon>
        <taxon>Fungi</taxon>
        <taxon>Dikarya</taxon>
        <taxon>Ascomycota</taxon>
        <taxon>Pezizomycotina</taxon>
        <taxon>Sordariomycetes</taxon>
        <taxon>Sordariomycetidae</taxon>
        <taxon>Ophiostomatales</taxon>
        <taxon>Ophiostomataceae</taxon>
        <taxon>Ophiostoma</taxon>
    </lineage>
</organism>
<proteinExistence type="predicted"/>
<dbReference type="OMA" id="ANTHAQY"/>
<dbReference type="OrthoDB" id="5198173at2759"/>
<reference evidence="3 4" key="1">
    <citation type="journal article" date="2013" name="BMC Genomics">
        <title>The genome and transcriptome of the pine saprophyte Ophiostoma piceae, and a comparison with the bark beetle-associated pine pathogen Grosmannia clavigera.</title>
        <authorList>
            <person name="Haridas S."/>
            <person name="Wang Y."/>
            <person name="Lim L."/>
            <person name="Massoumi Alamouti S."/>
            <person name="Jackman S."/>
            <person name="Docking R."/>
            <person name="Robertson G."/>
            <person name="Birol I."/>
            <person name="Bohlmann J."/>
            <person name="Breuil C."/>
        </authorList>
    </citation>
    <scope>NUCLEOTIDE SEQUENCE [LARGE SCALE GENOMIC DNA]</scope>
    <source>
        <strain evidence="3 4">UAMH 11346</strain>
    </source>
</reference>
<dbReference type="Pfam" id="PF08881">
    <property type="entry name" value="CVNH"/>
    <property type="match status" value="1"/>
</dbReference>
<dbReference type="SMART" id="SM01111">
    <property type="entry name" value="CVNH"/>
    <property type="match status" value="1"/>
</dbReference>
<dbReference type="VEuPathDB" id="FungiDB:F503_03309"/>
<protein>
    <recommendedName>
        <fullName evidence="2">Cyanovirin-N domain-containing protein</fullName>
    </recommendedName>
</protein>
<gene>
    <name evidence="3" type="ORF">F503_03309</name>
</gene>
<sequence length="174" mass="19407">MVCFASMPTAASMASLMLLISSIAQPALGSPTFVPATTHDLERRRTTGFASTCKDVSYYGYCRLEANCTTDGSTVGANTHAQYQHTFLDLGQCIKYEDKQLKWRYKSASHYQSTFCAPCSQCTLDPKTTLMDCECQYTNTKENHQTKLKLSDRVWNRNGVLGCMDITGDIDMHP</sequence>
<feature type="chain" id="PRO_5004518253" description="Cyanovirin-N domain-containing protein" evidence="1">
    <location>
        <begin position="30"/>
        <end position="174"/>
    </location>
</feature>
<dbReference type="InterPro" id="IPR036673">
    <property type="entry name" value="Cyanovirin-N_sf"/>
</dbReference>
<evidence type="ECO:0000313" key="3">
    <source>
        <dbReference type="EMBL" id="EPE06882.1"/>
    </source>
</evidence>
<keyword evidence="1" id="KW-0732">Signal</keyword>
<evidence type="ECO:0000313" key="4">
    <source>
        <dbReference type="Proteomes" id="UP000016923"/>
    </source>
</evidence>
<accession>S3C294</accession>
<keyword evidence="4" id="KW-1185">Reference proteome</keyword>
<name>S3C294_OPHP1</name>
<dbReference type="SUPFAM" id="SSF51322">
    <property type="entry name" value="Cyanovirin-N"/>
    <property type="match status" value="1"/>
</dbReference>
<evidence type="ECO:0000259" key="2">
    <source>
        <dbReference type="SMART" id="SM01111"/>
    </source>
</evidence>
<dbReference type="InterPro" id="IPR011058">
    <property type="entry name" value="Cyanovirin-N"/>
</dbReference>
<dbReference type="Gene3D" id="2.30.60.10">
    <property type="entry name" value="Cyanovirin-N"/>
    <property type="match status" value="1"/>
</dbReference>
<feature type="signal peptide" evidence="1">
    <location>
        <begin position="1"/>
        <end position="29"/>
    </location>
</feature>
<evidence type="ECO:0000256" key="1">
    <source>
        <dbReference type="SAM" id="SignalP"/>
    </source>
</evidence>